<evidence type="ECO:0000256" key="4">
    <source>
        <dbReference type="ARBA" id="ARBA00022989"/>
    </source>
</evidence>
<feature type="transmembrane region" description="Helical" evidence="7">
    <location>
        <begin position="170"/>
        <end position="190"/>
    </location>
</feature>
<accession>A0A811SR57</accession>
<dbReference type="InterPro" id="IPR036259">
    <property type="entry name" value="MFS_trans_sf"/>
</dbReference>
<feature type="region of interest" description="Disordered" evidence="6">
    <location>
        <begin position="73"/>
        <end position="96"/>
    </location>
</feature>
<name>A0A811SR57_9POAL</name>
<feature type="transmembrane region" description="Helical" evidence="7">
    <location>
        <begin position="496"/>
        <end position="522"/>
    </location>
</feature>
<gene>
    <name evidence="8" type="ORF">NCGR_LOCUS67695</name>
</gene>
<dbReference type="PANTHER" id="PTHR11654">
    <property type="entry name" value="OLIGOPEPTIDE TRANSPORTER-RELATED"/>
    <property type="match status" value="1"/>
</dbReference>
<dbReference type="GO" id="GO:0022857">
    <property type="term" value="F:transmembrane transporter activity"/>
    <property type="evidence" value="ECO:0007669"/>
    <property type="project" value="InterPro"/>
</dbReference>
<dbReference type="GO" id="GO:0016020">
    <property type="term" value="C:membrane"/>
    <property type="evidence" value="ECO:0007669"/>
    <property type="project" value="UniProtKB-SubCell"/>
</dbReference>
<evidence type="ECO:0000256" key="2">
    <source>
        <dbReference type="ARBA" id="ARBA00005982"/>
    </source>
</evidence>
<sequence length="613" mass="68336">MKRLLAHRQFGCPSRSLVARSPALPALCNNVIPGYRYYSAEKHDDTTLGEIGDKARSTAEEFLRVAKEKTDDVTESAKETLHETKEAVVGESDDEKEKFKRRVEEGSGGWCGEICLQGVASNIVTFLTDVVKMSTSSAAKSVSTWNGVTSMLPLASAILADSFWDRYSTITVSSLLYIVDLVGLTSWAVLHSWMPSSLLFLPLYLISVGQGGYIPSLQAFGADQLLIEDDMESLPAEQKNQVKSLFFQWWYFGICSGSLLGNSIMSCIQDMFGWGLGFAIPCGVMVLSVVAFCCGTPLYMCNEQNTGNRPSDSIFRVLKEIVTCLITRKVRLPARDDDHDISELELEEKALKDEFTDMKEAKDDHDTAPSVTNAILRLLPIWTTLLIFAVIFQQPMTFFTEQGTLMNHKVGSFVIPPAMLQSSTTMSVILLMPLYDKIFVPLMRVFTREEKGITVLQRIGIGMVLSVAAMVTASIVKSKRLHFVSEGDGATHQLSIFWLLPQYILLGVADVFTVVGMQEFFYTQVPSTMRTIGIALYLSVFGFGNFLGAFLIEVLETMTARTGEGHGWFSDDPRQEHLDKYYWFLAFIGTVSFVFFTYLCKYYNEPEAPGTGR</sequence>
<evidence type="ECO:0000256" key="3">
    <source>
        <dbReference type="ARBA" id="ARBA00022692"/>
    </source>
</evidence>
<evidence type="ECO:0000313" key="9">
    <source>
        <dbReference type="Proteomes" id="UP000604825"/>
    </source>
</evidence>
<feature type="compositionally biased region" description="Basic and acidic residues" evidence="6">
    <location>
        <begin position="73"/>
        <end position="88"/>
    </location>
</feature>
<comment type="subcellular location">
    <subcellularLocation>
        <location evidence="1">Membrane</location>
        <topology evidence="1">Multi-pass membrane protein</topology>
    </subcellularLocation>
</comment>
<feature type="transmembrane region" description="Helical" evidence="7">
    <location>
        <begin position="278"/>
        <end position="300"/>
    </location>
</feature>
<comment type="caution">
    <text evidence="8">The sequence shown here is derived from an EMBL/GenBank/DDBJ whole genome shotgun (WGS) entry which is preliminary data.</text>
</comment>
<dbReference type="InterPro" id="IPR000109">
    <property type="entry name" value="POT_fam"/>
</dbReference>
<dbReference type="Proteomes" id="UP000604825">
    <property type="component" value="Unassembled WGS sequence"/>
</dbReference>
<dbReference type="Pfam" id="PF00854">
    <property type="entry name" value="PTR2"/>
    <property type="match status" value="1"/>
</dbReference>
<feature type="transmembrane region" description="Helical" evidence="7">
    <location>
        <begin position="374"/>
        <end position="393"/>
    </location>
</feature>
<evidence type="ECO:0000256" key="5">
    <source>
        <dbReference type="ARBA" id="ARBA00023136"/>
    </source>
</evidence>
<feature type="transmembrane region" description="Helical" evidence="7">
    <location>
        <begin position="413"/>
        <end position="435"/>
    </location>
</feature>
<evidence type="ECO:0000256" key="1">
    <source>
        <dbReference type="ARBA" id="ARBA00004141"/>
    </source>
</evidence>
<dbReference type="SUPFAM" id="SSF103473">
    <property type="entry name" value="MFS general substrate transporter"/>
    <property type="match status" value="2"/>
</dbReference>
<feature type="transmembrane region" description="Helical" evidence="7">
    <location>
        <begin position="455"/>
        <end position="476"/>
    </location>
</feature>
<reference evidence="8" key="1">
    <citation type="submission" date="2020-10" db="EMBL/GenBank/DDBJ databases">
        <authorList>
            <person name="Han B."/>
            <person name="Lu T."/>
            <person name="Zhao Q."/>
            <person name="Huang X."/>
            <person name="Zhao Y."/>
        </authorList>
    </citation>
    <scope>NUCLEOTIDE SEQUENCE</scope>
</reference>
<protein>
    <submittedName>
        <fullName evidence="8">Uncharacterized protein</fullName>
    </submittedName>
</protein>
<keyword evidence="3 7" id="KW-0812">Transmembrane</keyword>
<feature type="transmembrane region" description="Helical" evidence="7">
    <location>
        <begin position="142"/>
        <end position="164"/>
    </location>
</feature>
<dbReference type="AlphaFoldDB" id="A0A811SR57"/>
<proteinExistence type="inferred from homology"/>
<organism evidence="8 9">
    <name type="scientific">Miscanthus lutarioriparius</name>
    <dbReference type="NCBI Taxonomy" id="422564"/>
    <lineage>
        <taxon>Eukaryota</taxon>
        <taxon>Viridiplantae</taxon>
        <taxon>Streptophyta</taxon>
        <taxon>Embryophyta</taxon>
        <taxon>Tracheophyta</taxon>
        <taxon>Spermatophyta</taxon>
        <taxon>Magnoliopsida</taxon>
        <taxon>Liliopsida</taxon>
        <taxon>Poales</taxon>
        <taxon>Poaceae</taxon>
        <taxon>PACMAD clade</taxon>
        <taxon>Panicoideae</taxon>
        <taxon>Andropogonodae</taxon>
        <taxon>Andropogoneae</taxon>
        <taxon>Saccharinae</taxon>
        <taxon>Miscanthus</taxon>
    </lineage>
</organism>
<feature type="transmembrane region" description="Helical" evidence="7">
    <location>
        <begin position="534"/>
        <end position="552"/>
    </location>
</feature>
<feature type="transmembrane region" description="Helical" evidence="7">
    <location>
        <begin position="581"/>
        <end position="600"/>
    </location>
</feature>
<keyword evidence="5 7" id="KW-0472">Membrane</keyword>
<evidence type="ECO:0000256" key="6">
    <source>
        <dbReference type="SAM" id="MobiDB-lite"/>
    </source>
</evidence>
<keyword evidence="9" id="KW-1185">Reference proteome</keyword>
<dbReference type="Gene3D" id="1.20.1250.20">
    <property type="entry name" value="MFS general substrate transporter like domains"/>
    <property type="match status" value="1"/>
</dbReference>
<evidence type="ECO:0000256" key="7">
    <source>
        <dbReference type="SAM" id="Phobius"/>
    </source>
</evidence>
<comment type="similarity">
    <text evidence="2">Belongs to the major facilitator superfamily. Proton-dependent oligopeptide transporter (POT/PTR) (TC 2.A.17) family.</text>
</comment>
<dbReference type="OrthoDB" id="8904098at2759"/>
<dbReference type="EMBL" id="CAJGYO010000802">
    <property type="protein sequence ID" value="CAD6343597.1"/>
    <property type="molecule type" value="Genomic_DNA"/>
</dbReference>
<keyword evidence="4 7" id="KW-1133">Transmembrane helix</keyword>
<evidence type="ECO:0000313" key="8">
    <source>
        <dbReference type="EMBL" id="CAD6343597.1"/>
    </source>
</evidence>